<dbReference type="InterPro" id="IPR041667">
    <property type="entry name" value="Cupin_8"/>
</dbReference>
<dbReference type="InterPro" id="IPR014710">
    <property type="entry name" value="RmlC-like_jellyroll"/>
</dbReference>
<dbReference type="PROSITE" id="PS51184">
    <property type="entry name" value="JMJC"/>
    <property type="match status" value="1"/>
</dbReference>
<proteinExistence type="predicted"/>
<reference evidence="5" key="1">
    <citation type="submission" date="2019-03" db="EMBL/GenBank/DDBJ databases">
        <title>Improved annotation for the trematode Fasciola hepatica.</title>
        <authorList>
            <person name="Choi Y.-J."/>
            <person name="Martin J."/>
            <person name="Mitreva M."/>
        </authorList>
    </citation>
    <scope>NUCLEOTIDE SEQUENCE [LARGE SCALE GENOMIC DNA]</scope>
</reference>
<dbReference type="InterPro" id="IPR003347">
    <property type="entry name" value="JmjC_dom"/>
</dbReference>
<name>A0A4E0RV80_FASHE</name>
<dbReference type="AlphaFoldDB" id="A0A4E0RV80"/>
<evidence type="ECO:0000313" key="6">
    <source>
        <dbReference type="Proteomes" id="UP000230066"/>
    </source>
</evidence>
<gene>
    <name evidence="5" type="ORF">D915_002619</name>
</gene>
<dbReference type="SUPFAM" id="SSF51197">
    <property type="entry name" value="Clavaminate synthase-like"/>
    <property type="match status" value="1"/>
</dbReference>
<evidence type="ECO:0000259" key="4">
    <source>
        <dbReference type="PROSITE" id="PS51184"/>
    </source>
</evidence>
<dbReference type="PANTHER" id="PTHR12461:SF43">
    <property type="entry name" value="HSPB1-ASSOCIATED PROTEIN 1"/>
    <property type="match status" value="1"/>
</dbReference>
<accession>A0A4E0RV80</accession>
<evidence type="ECO:0000313" key="5">
    <source>
        <dbReference type="EMBL" id="THD26178.1"/>
    </source>
</evidence>
<feature type="domain" description="JmjC" evidence="4">
    <location>
        <begin position="1"/>
        <end position="158"/>
    </location>
</feature>
<keyword evidence="6" id="KW-1185">Reference proteome</keyword>
<evidence type="ECO:0000256" key="1">
    <source>
        <dbReference type="ARBA" id="ARBA00004496"/>
    </source>
</evidence>
<sequence length="283" mass="32196">MTPGSDFDNLTGDLEFPQTFGLTDSTLMPTFWLGSSGAYSVCHYDTYGVNLVVQVFGQKKWTLFPSSDEPNLYSTRLPLEESTVFSQVNFPNPNLFKYPLVSNTSPHCVLLNPGDVLFVPRGWWHFVQSTELSPVTCSVNLWLDEPEIDNGCRLREALTQFVAFSLLSSTSLDKDELLHSAERELYYSSNCGSQLLKNIKDLAITTQSETVSIFEEKKRKLYDPLWSPLVKCKFEECFSVFSHTQKEHKTSDTKTLDDKAIINAFLKADVMDLIARHLERQFC</sequence>
<dbReference type="EMBL" id="JXXN02000836">
    <property type="protein sequence ID" value="THD26178.1"/>
    <property type="molecule type" value="Genomic_DNA"/>
</dbReference>
<dbReference type="Pfam" id="PF13621">
    <property type="entry name" value="Cupin_8"/>
    <property type="match status" value="1"/>
</dbReference>
<evidence type="ECO:0000256" key="3">
    <source>
        <dbReference type="ARBA" id="ARBA00037342"/>
    </source>
</evidence>
<dbReference type="Proteomes" id="UP000230066">
    <property type="component" value="Unassembled WGS sequence"/>
</dbReference>
<dbReference type="Gene3D" id="2.60.120.10">
    <property type="entry name" value="Jelly Rolls"/>
    <property type="match status" value="1"/>
</dbReference>
<dbReference type="SMART" id="SM00558">
    <property type="entry name" value="JmjC"/>
    <property type="match status" value="1"/>
</dbReference>
<comment type="caution">
    <text evidence="5">The sequence shown here is derived from an EMBL/GenBank/DDBJ whole genome shotgun (WGS) entry which is preliminary data.</text>
</comment>
<dbReference type="CDD" id="cd02208">
    <property type="entry name" value="cupin_RmlC-like"/>
    <property type="match status" value="1"/>
</dbReference>
<protein>
    <submittedName>
        <fullName evidence="5">Dachshund</fullName>
    </submittedName>
</protein>
<evidence type="ECO:0000256" key="2">
    <source>
        <dbReference type="ARBA" id="ARBA00022490"/>
    </source>
</evidence>
<dbReference type="GO" id="GO:0005737">
    <property type="term" value="C:cytoplasm"/>
    <property type="evidence" value="ECO:0007669"/>
    <property type="project" value="UniProtKB-SubCell"/>
</dbReference>
<dbReference type="PANTHER" id="PTHR12461">
    <property type="entry name" value="HYPOXIA-INDUCIBLE FACTOR 1 ALPHA INHIBITOR-RELATED"/>
    <property type="match status" value="1"/>
</dbReference>
<organism evidence="5 6">
    <name type="scientific">Fasciola hepatica</name>
    <name type="common">Liver fluke</name>
    <dbReference type="NCBI Taxonomy" id="6192"/>
    <lineage>
        <taxon>Eukaryota</taxon>
        <taxon>Metazoa</taxon>
        <taxon>Spiralia</taxon>
        <taxon>Lophotrochozoa</taxon>
        <taxon>Platyhelminthes</taxon>
        <taxon>Trematoda</taxon>
        <taxon>Digenea</taxon>
        <taxon>Plagiorchiida</taxon>
        <taxon>Echinostomata</taxon>
        <taxon>Echinostomatoidea</taxon>
        <taxon>Fasciolidae</taxon>
        <taxon>Fasciola</taxon>
    </lineage>
</organism>
<keyword evidence="2" id="KW-0963">Cytoplasm</keyword>
<comment type="function">
    <text evidence="3">May play a role in cellular stress response.</text>
</comment>
<comment type="subcellular location">
    <subcellularLocation>
        <location evidence="1">Cytoplasm</location>
    </subcellularLocation>
</comment>